<dbReference type="AlphaFoldDB" id="A0A9X9SHP4"/>
<dbReference type="EMBL" id="CABEIM010000003">
    <property type="protein sequence ID" value="VTS77062.1"/>
    <property type="molecule type" value="Genomic_DNA"/>
</dbReference>
<dbReference type="Gene3D" id="3.30.470.20">
    <property type="entry name" value="ATP-grasp fold, B domain"/>
    <property type="match status" value="1"/>
</dbReference>
<comment type="caution">
    <text evidence="2">The sequence shown here is derived from an EMBL/GenBank/DDBJ whole genome shotgun (WGS) entry which is preliminary data.</text>
</comment>
<dbReference type="SUPFAM" id="SSF56059">
    <property type="entry name" value="Glutathione synthetase ATP-binding domain-like"/>
    <property type="match status" value="1"/>
</dbReference>
<proteinExistence type="predicted"/>
<dbReference type="InterPro" id="IPR011095">
    <property type="entry name" value="Dala_Dala_lig_C"/>
</dbReference>
<dbReference type="EC" id="6.3.2.4" evidence="2"/>
<keyword evidence="2" id="KW-0436">Ligase</keyword>
<dbReference type="Proteomes" id="UP000373301">
    <property type="component" value="Unassembled WGS sequence"/>
</dbReference>
<reference evidence="2 3" key="1">
    <citation type="submission" date="2019-05" db="EMBL/GenBank/DDBJ databases">
        <authorList>
            <consortium name="Pathogen Informatics"/>
        </authorList>
    </citation>
    <scope>NUCLEOTIDE SEQUENCE [LARGE SCALE GENOMIC DNA]</scope>
    <source>
        <strain evidence="2 3">NCTC7982</strain>
    </source>
</reference>
<feature type="domain" description="D-alanine--D-alanine ligase C-terminal" evidence="1">
    <location>
        <begin position="2"/>
        <end position="67"/>
    </location>
</feature>
<dbReference type="Pfam" id="PF07478">
    <property type="entry name" value="Dala_Dala_lig_C"/>
    <property type="match status" value="1"/>
</dbReference>
<organism evidence="2 3">
    <name type="scientific">Streptococcus dysgalactiae</name>
    <dbReference type="NCBI Taxonomy" id="1334"/>
    <lineage>
        <taxon>Bacteria</taxon>
        <taxon>Bacillati</taxon>
        <taxon>Bacillota</taxon>
        <taxon>Bacilli</taxon>
        <taxon>Lactobacillales</taxon>
        <taxon>Streptococcaceae</taxon>
        <taxon>Streptococcus</taxon>
    </lineage>
</organism>
<accession>A0A9X9SHP4</accession>
<evidence type="ECO:0000313" key="2">
    <source>
        <dbReference type="EMBL" id="VTS77062.1"/>
    </source>
</evidence>
<gene>
    <name evidence="2" type="primary">ddlB</name>
    <name evidence="2" type="ORF">NCTC7982_00262</name>
</gene>
<dbReference type="GO" id="GO:0008716">
    <property type="term" value="F:D-alanine-D-alanine ligase activity"/>
    <property type="evidence" value="ECO:0007669"/>
    <property type="project" value="UniProtKB-EC"/>
</dbReference>
<sequence length="72" mass="8256">MKYSKDVLIEEKIVGREFSVGILDHEALPIIELIPKQGFYNYENKYQEGATEEIVSANIDNQLCIKIIDVII</sequence>
<evidence type="ECO:0000259" key="1">
    <source>
        <dbReference type="Pfam" id="PF07478"/>
    </source>
</evidence>
<protein>
    <submittedName>
        <fullName evidence="2">D-alanine--D-alanine ligase B (D-alanylalanine synthetaseB) (D-Ala-D-Ala ligase B)</fullName>
        <ecNumber evidence="2">6.3.2.4</ecNumber>
    </submittedName>
</protein>
<name>A0A9X9SHP4_STRDY</name>
<evidence type="ECO:0000313" key="3">
    <source>
        <dbReference type="Proteomes" id="UP000373301"/>
    </source>
</evidence>